<proteinExistence type="predicted"/>
<organism evidence="11 12">
    <name type="scientific">Bemisia tabaci</name>
    <name type="common">Sweetpotato whitefly</name>
    <name type="synonym">Aleurodes tabaci</name>
    <dbReference type="NCBI Taxonomy" id="7038"/>
    <lineage>
        <taxon>Eukaryota</taxon>
        <taxon>Metazoa</taxon>
        <taxon>Ecdysozoa</taxon>
        <taxon>Arthropoda</taxon>
        <taxon>Hexapoda</taxon>
        <taxon>Insecta</taxon>
        <taxon>Pterygota</taxon>
        <taxon>Neoptera</taxon>
        <taxon>Paraneoptera</taxon>
        <taxon>Hemiptera</taxon>
        <taxon>Sternorrhyncha</taxon>
        <taxon>Aleyrodoidea</taxon>
        <taxon>Aleyrodidae</taxon>
        <taxon>Aleyrodinae</taxon>
        <taxon>Bemisia</taxon>
    </lineage>
</organism>
<dbReference type="Gene3D" id="2.60.120.200">
    <property type="match status" value="1"/>
</dbReference>
<evidence type="ECO:0008006" key="13">
    <source>
        <dbReference type="Google" id="ProtNLM"/>
    </source>
</evidence>
<evidence type="ECO:0000256" key="6">
    <source>
        <dbReference type="ARBA" id="ARBA00023180"/>
    </source>
</evidence>
<name>A0A9P0ACQ3_BEMTA</name>
<evidence type="ECO:0000256" key="8">
    <source>
        <dbReference type="SAM" id="SignalP"/>
    </source>
</evidence>
<dbReference type="GO" id="GO:0005975">
    <property type="term" value="P:carbohydrate metabolic process"/>
    <property type="evidence" value="ECO:0007669"/>
    <property type="project" value="InterPro"/>
</dbReference>
<feature type="domain" description="WSC" evidence="9">
    <location>
        <begin position="344"/>
        <end position="438"/>
    </location>
</feature>
<feature type="chain" id="PRO_5040262003" description="Beta-1,3-glucan-binding protein" evidence="8">
    <location>
        <begin position="26"/>
        <end position="1336"/>
    </location>
</feature>
<keyword evidence="4" id="KW-1133">Transmembrane helix</keyword>
<feature type="compositionally biased region" description="Low complexity" evidence="7">
    <location>
        <begin position="969"/>
        <end position="987"/>
    </location>
</feature>
<evidence type="ECO:0000313" key="11">
    <source>
        <dbReference type="EMBL" id="CAH0388950.1"/>
    </source>
</evidence>
<evidence type="ECO:0000256" key="4">
    <source>
        <dbReference type="ARBA" id="ARBA00022989"/>
    </source>
</evidence>
<dbReference type="PANTHER" id="PTHR24269:SF16">
    <property type="entry name" value="PROTEIN SLG1"/>
    <property type="match status" value="1"/>
</dbReference>
<dbReference type="SMART" id="SM00321">
    <property type="entry name" value="WSC"/>
    <property type="match status" value="9"/>
</dbReference>
<keyword evidence="12" id="KW-1185">Reference proteome</keyword>
<feature type="region of interest" description="Disordered" evidence="7">
    <location>
        <begin position="963"/>
        <end position="999"/>
    </location>
</feature>
<dbReference type="GO" id="GO:0005886">
    <property type="term" value="C:plasma membrane"/>
    <property type="evidence" value="ECO:0007669"/>
    <property type="project" value="TreeGrafter"/>
</dbReference>
<comment type="subcellular location">
    <subcellularLocation>
        <location evidence="1">Membrane</location>
        <topology evidence="1">Single-pass membrane protein</topology>
    </subcellularLocation>
</comment>
<feature type="signal peptide" evidence="8">
    <location>
        <begin position="1"/>
        <end position="25"/>
    </location>
</feature>
<dbReference type="SUPFAM" id="SSF49899">
    <property type="entry name" value="Concanavalin A-like lectins/glucanases"/>
    <property type="match status" value="1"/>
</dbReference>
<dbReference type="GO" id="GO:0004553">
    <property type="term" value="F:hydrolase activity, hydrolyzing O-glycosyl compounds"/>
    <property type="evidence" value="ECO:0007669"/>
    <property type="project" value="InterPro"/>
</dbReference>
<evidence type="ECO:0000313" key="12">
    <source>
        <dbReference type="Proteomes" id="UP001152759"/>
    </source>
</evidence>
<dbReference type="EMBL" id="OU963865">
    <property type="protein sequence ID" value="CAH0388950.1"/>
    <property type="molecule type" value="Genomic_DNA"/>
</dbReference>
<dbReference type="InterPro" id="IPR013320">
    <property type="entry name" value="ConA-like_dom_sf"/>
</dbReference>
<feature type="domain" description="WSC" evidence="9">
    <location>
        <begin position="27"/>
        <end position="120"/>
    </location>
</feature>
<evidence type="ECO:0000256" key="7">
    <source>
        <dbReference type="SAM" id="MobiDB-lite"/>
    </source>
</evidence>
<evidence type="ECO:0000259" key="9">
    <source>
        <dbReference type="PROSITE" id="PS51212"/>
    </source>
</evidence>
<evidence type="ECO:0000256" key="5">
    <source>
        <dbReference type="ARBA" id="ARBA00023136"/>
    </source>
</evidence>
<dbReference type="Pfam" id="PF01822">
    <property type="entry name" value="WSC"/>
    <property type="match status" value="9"/>
</dbReference>
<dbReference type="Proteomes" id="UP001152759">
    <property type="component" value="Chromosome 4"/>
</dbReference>
<feature type="domain" description="WSC" evidence="9">
    <location>
        <begin position="860"/>
        <end position="959"/>
    </location>
</feature>
<gene>
    <name evidence="11" type="ORF">BEMITA_LOCUS7827</name>
</gene>
<feature type="compositionally biased region" description="Polar residues" evidence="7">
    <location>
        <begin position="988"/>
        <end position="999"/>
    </location>
</feature>
<feature type="domain" description="WSC" evidence="9">
    <location>
        <begin position="554"/>
        <end position="654"/>
    </location>
</feature>
<feature type="domain" description="WSC" evidence="9">
    <location>
        <begin position="447"/>
        <end position="547"/>
    </location>
</feature>
<feature type="domain" description="WSC" evidence="9">
    <location>
        <begin position="765"/>
        <end position="853"/>
    </location>
</feature>
<dbReference type="InterPro" id="IPR000757">
    <property type="entry name" value="Beta-glucanase-like"/>
</dbReference>
<dbReference type="PROSITE" id="PS51212">
    <property type="entry name" value="WSC"/>
    <property type="match status" value="9"/>
</dbReference>
<keyword evidence="5" id="KW-0472">Membrane</keyword>
<dbReference type="PROSITE" id="PS51762">
    <property type="entry name" value="GH16_2"/>
    <property type="match status" value="1"/>
</dbReference>
<feature type="domain" description="WSC" evidence="9">
    <location>
        <begin position="663"/>
        <end position="756"/>
    </location>
</feature>
<feature type="domain" description="GH16" evidence="10">
    <location>
        <begin position="990"/>
        <end position="1336"/>
    </location>
</feature>
<evidence type="ECO:0000256" key="3">
    <source>
        <dbReference type="ARBA" id="ARBA00022729"/>
    </source>
</evidence>
<keyword evidence="2" id="KW-0812">Transmembrane</keyword>
<dbReference type="Pfam" id="PF00722">
    <property type="entry name" value="Glyco_hydro_16"/>
    <property type="match status" value="1"/>
</dbReference>
<dbReference type="InterPro" id="IPR051836">
    <property type="entry name" value="Kremen_rcpt"/>
</dbReference>
<dbReference type="InterPro" id="IPR002889">
    <property type="entry name" value="WSC_carb-bd"/>
</dbReference>
<feature type="domain" description="WSC" evidence="9">
    <location>
        <begin position="129"/>
        <end position="228"/>
    </location>
</feature>
<feature type="domain" description="WSC" evidence="9">
    <location>
        <begin position="235"/>
        <end position="334"/>
    </location>
</feature>
<reference evidence="11" key="1">
    <citation type="submission" date="2021-12" db="EMBL/GenBank/DDBJ databases">
        <authorList>
            <person name="King R."/>
        </authorList>
    </citation>
    <scope>NUCLEOTIDE SEQUENCE</scope>
</reference>
<keyword evidence="3 8" id="KW-0732">Signal</keyword>
<accession>A0A9P0ACQ3</accession>
<evidence type="ECO:0000256" key="2">
    <source>
        <dbReference type="ARBA" id="ARBA00022692"/>
    </source>
</evidence>
<evidence type="ECO:0000259" key="10">
    <source>
        <dbReference type="PROSITE" id="PS51762"/>
    </source>
</evidence>
<keyword evidence="6" id="KW-0325">Glycoprotein</keyword>
<protein>
    <recommendedName>
        <fullName evidence="13">Beta-1,3-glucan-binding protein</fullName>
    </recommendedName>
</protein>
<dbReference type="PANTHER" id="PTHR24269">
    <property type="entry name" value="KREMEN PROTEIN"/>
    <property type="match status" value="1"/>
</dbReference>
<evidence type="ECO:0000256" key="1">
    <source>
        <dbReference type="ARBA" id="ARBA00004167"/>
    </source>
</evidence>
<sequence length="1336" mass="147987">MHHFRCLIPIGVFLFIFSVQKEVSASKGDYIGCFQDQEENRLLSETKERSAELTSSWCIEFCSEKGYPFAGTQYSSECYCGYNRLPLIAKRPDSECSRPCSGDSKTRCGGELRLSVYETGISALGAFPSGFHLGCFKENAEKDNRKLLPDLHQQFVNLTPKICSEFCFKNGFKLSGVQNGDDCFCTNKKLDNSDHKKILFRTGCDIPCSGDVSKKCGGAQELNVYATGLTDIPATGRTYACYEDGPDSKGQLVRALPNFRAELRKILTPRICLNMCYQMGFNWAGVEAGYECFCGVWLPSIEKTAKDTECSVPCEGGPGETCGGLWRIHVYRTPLPEPQRESDTKEYLGCYQDQKGHRLLGEVREWSAELTPGSCIDLCSKGGYAFAGLYHSSDCFCGHNRPPSLAKRPDAECSAPCSGDSKQKCGGTQNGLSVYKTGLSGIGALPSEFYLGCFSENTAKTAQRLLPEMKQEFNDLTPKVCAEFCFKKGFKLSGLQGAHCFCSSKKLDLTKKVDSKECTTNCEGDSSKKCGGSPLPVLSYLSVYATGLTDAPATGKQIACYKDGPNGENDRRLRALPDFRTALRGVSSPGICMNICYQMGFNFAGLQAGYECFCGVWQPAEVKSRPDTECNVICEGAPAEECGGHWRLQVYKTPLLGDEPEELVAYLGCYSDQENDRLLGDFKEASPTMSPTFCSDLCSKGGYPFAGLHYSTECFCGHNRPPLAVKRPDQECSLPCSGSNNQKCGDKNKLSIYQTRVPGIGSVPKGFYVGCFAENPFPDLQQSFKELTPQRCSEFCFKRGFKLSGVQGKNCFCTNSKLDLKKKVKDKECSTSCEADSSKKCGAKGRINVYTTGLTDSPATGRLVGCFEDEPTKSGQLQRALPNFRSDLRETNSPRTCLNICYQMGFRFAGLQDGYECFCGKWQPAQEKRKSDAECNTQCSGDPSEKCGGNWRLQVYRTPLADEGAVTLGPSTTRGTTHPSTTKKTPSQQQKVTTTPSPTSNCQLSATVVNGKRACKNSVVFYDDFRKFDGTRWSHEVKVADKPDYEFTVYNSKAENTYMRNGALHIQPTIFDDNFVESGSIHLERCTGEVINDECTRNTDYFILPPTQSARINTRQKFSFKYGVVEVQARLPVGDWIVAEMALIPSDNSYGPYYESGKIRIISRGNLNLQYDDGREMGSQTVEGSVMLGYGTSVKAKKAYFSEKSGWRNVFHNFTMIWTPDDIAFMVDGRRKQNMMVNAHGSRLSDVLGFSNSEIKLWNTGTTIAPFDQSFYLSLGLYVGGVRDFDEGASSNGYIKPWSNTDPRAMLTFWNRRNEWQRTWEGDSTFVIKSIKVTAL</sequence>